<dbReference type="InterPro" id="IPR036047">
    <property type="entry name" value="F-box-like_dom_sf"/>
</dbReference>
<dbReference type="SUPFAM" id="SSF81383">
    <property type="entry name" value="F-box domain"/>
    <property type="match status" value="1"/>
</dbReference>
<dbReference type="InterPro" id="IPR055290">
    <property type="entry name" value="At3g26010-like"/>
</dbReference>
<dbReference type="AlphaFoldDB" id="A0AAV2D0U5"/>
<dbReference type="EMBL" id="OZ034814">
    <property type="protein sequence ID" value="CAL1362988.1"/>
    <property type="molecule type" value="Genomic_DNA"/>
</dbReference>
<gene>
    <name evidence="3" type="ORF">LTRI10_LOCUS9718</name>
</gene>
<sequence length="507" mass="57585">MTKTENFSWGSDLPPSSLYVPSEPRPICPQGNPPPPLNPFTKLVDDLLIEILIRLPNPLSTCQCKAVCKRWRSLISDTTFNLRFISHHQRRYQPAALFLPSHDPRSILSFLPLPDEALPALRAFDCFKDLLLCGFADLFGELGRSYLICNPFTNQWIALPLAPKQPGYNGSAVVLVCQPRTSSSSKYNFVQQLRDEPEPEPEPAFVYSEYRFRVVCHFQCCDDMVLHVFCSESRKWTKVVFKQAVKRAWTNETWWNGRMFWMHLQFTSLCPKLAAYDPFRLDIAPEFMHVPSILWSALCKGCGNFSVSQGAFHIVVLEVESVGDFLRDALTVWRLEDGTGNWNLQYELVLKTTTSSSSSSSSLWGDYELNKCSVLDLHPEKPEVVFFKYLNDCVFSCNLRTGTGEPEFFSAVNLKCYEPGWRALHPRVSCWPTPIPSYEDLRGMYDGNYDCWVQSSSTTTLASKRVQPLVQQVGRKRKDNRSAAAASNSKCSVQRKQKAAKGSSMCP</sequence>
<accession>A0AAV2D0U5</accession>
<dbReference type="Proteomes" id="UP001497516">
    <property type="component" value="Chromosome 10"/>
</dbReference>
<dbReference type="PANTHER" id="PTHR35546:SF128">
    <property type="entry name" value="F-BOX ASSOCIATED DOMAIN-CONTAINING PROTEIN"/>
    <property type="match status" value="1"/>
</dbReference>
<keyword evidence="4" id="KW-1185">Reference proteome</keyword>
<dbReference type="InterPro" id="IPR001810">
    <property type="entry name" value="F-box_dom"/>
</dbReference>
<dbReference type="PANTHER" id="PTHR35546">
    <property type="entry name" value="F-BOX PROTEIN INTERACTION DOMAIN PROTEIN-RELATED"/>
    <property type="match status" value="1"/>
</dbReference>
<evidence type="ECO:0000256" key="1">
    <source>
        <dbReference type="SAM" id="MobiDB-lite"/>
    </source>
</evidence>
<evidence type="ECO:0000259" key="2">
    <source>
        <dbReference type="SMART" id="SM00256"/>
    </source>
</evidence>
<dbReference type="SMART" id="SM00256">
    <property type="entry name" value="FBOX"/>
    <property type="match status" value="1"/>
</dbReference>
<evidence type="ECO:0000313" key="3">
    <source>
        <dbReference type="EMBL" id="CAL1362988.1"/>
    </source>
</evidence>
<feature type="region of interest" description="Disordered" evidence="1">
    <location>
        <begin position="472"/>
        <end position="507"/>
    </location>
</feature>
<evidence type="ECO:0000313" key="4">
    <source>
        <dbReference type="Proteomes" id="UP001497516"/>
    </source>
</evidence>
<dbReference type="Pfam" id="PF24750">
    <property type="entry name" value="b-prop_At3g26010-like"/>
    <property type="match status" value="1"/>
</dbReference>
<name>A0AAV2D0U5_9ROSI</name>
<dbReference type="Gene3D" id="1.20.1280.50">
    <property type="match status" value="1"/>
</dbReference>
<protein>
    <recommendedName>
        <fullName evidence="2">F-box domain-containing protein</fullName>
    </recommendedName>
</protein>
<feature type="domain" description="F-box" evidence="2">
    <location>
        <begin position="43"/>
        <end position="84"/>
    </location>
</feature>
<proteinExistence type="predicted"/>
<dbReference type="Pfam" id="PF12937">
    <property type="entry name" value="F-box-like"/>
    <property type="match status" value="1"/>
</dbReference>
<dbReference type="InterPro" id="IPR056592">
    <property type="entry name" value="Beta-prop_At3g26010-like"/>
</dbReference>
<organism evidence="3 4">
    <name type="scientific">Linum trigynum</name>
    <dbReference type="NCBI Taxonomy" id="586398"/>
    <lineage>
        <taxon>Eukaryota</taxon>
        <taxon>Viridiplantae</taxon>
        <taxon>Streptophyta</taxon>
        <taxon>Embryophyta</taxon>
        <taxon>Tracheophyta</taxon>
        <taxon>Spermatophyta</taxon>
        <taxon>Magnoliopsida</taxon>
        <taxon>eudicotyledons</taxon>
        <taxon>Gunneridae</taxon>
        <taxon>Pentapetalae</taxon>
        <taxon>rosids</taxon>
        <taxon>fabids</taxon>
        <taxon>Malpighiales</taxon>
        <taxon>Linaceae</taxon>
        <taxon>Linum</taxon>
    </lineage>
</organism>
<reference evidence="3 4" key="1">
    <citation type="submission" date="2024-04" db="EMBL/GenBank/DDBJ databases">
        <authorList>
            <person name="Fracassetti M."/>
        </authorList>
    </citation>
    <scope>NUCLEOTIDE SEQUENCE [LARGE SCALE GENOMIC DNA]</scope>
</reference>